<feature type="transmembrane region" description="Helical" evidence="13">
    <location>
        <begin position="442"/>
        <end position="469"/>
    </location>
</feature>
<dbReference type="GO" id="GO:0005886">
    <property type="term" value="C:plasma membrane"/>
    <property type="evidence" value="ECO:0007669"/>
    <property type="project" value="TreeGrafter"/>
</dbReference>
<keyword evidence="3 11" id="KW-0894">Sodium channel</keyword>
<evidence type="ECO:0000256" key="9">
    <source>
        <dbReference type="ARBA" id="ARBA00023201"/>
    </source>
</evidence>
<evidence type="ECO:0000256" key="2">
    <source>
        <dbReference type="ARBA" id="ARBA00022448"/>
    </source>
</evidence>
<evidence type="ECO:0000256" key="7">
    <source>
        <dbReference type="ARBA" id="ARBA00023065"/>
    </source>
</evidence>
<evidence type="ECO:0000256" key="4">
    <source>
        <dbReference type="ARBA" id="ARBA00022692"/>
    </source>
</evidence>
<dbReference type="EnsemblMetazoa" id="G19374.1">
    <property type="protein sequence ID" value="G19374.1:cds"/>
    <property type="gene ID" value="G19374"/>
</dbReference>
<evidence type="ECO:0000256" key="13">
    <source>
        <dbReference type="SAM" id="Phobius"/>
    </source>
</evidence>
<evidence type="ECO:0000313" key="14">
    <source>
        <dbReference type="EnsemblMetazoa" id="G19374.1:cds"/>
    </source>
</evidence>
<keyword evidence="15" id="KW-1185">Reference proteome</keyword>
<keyword evidence="8 13" id="KW-0472">Membrane</keyword>
<dbReference type="Gene3D" id="1.10.287.770">
    <property type="entry name" value="YojJ-like"/>
    <property type="match status" value="1"/>
</dbReference>
<evidence type="ECO:0000256" key="10">
    <source>
        <dbReference type="ARBA" id="ARBA00023303"/>
    </source>
</evidence>
<evidence type="ECO:0000256" key="12">
    <source>
        <dbReference type="SAM" id="MobiDB-lite"/>
    </source>
</evidence>
<accession>A0A8W8JHF2</accession>
<dbReference type="GO" id="GO:0015280">
    <property type="term" value="F:ligand-gated sodium channel activity"/>
    <property type="evidence" value="ECO:0007669"/>
    <property type="project" value="TreeGrafter"/>
</dbReference>
<keyword evidence="9 11" id="KW-0739">Sodium transport</keyword>
<dbReference type="InterPro" id="IPR001873">
    <property type="entry name" value="ENaC"/>
</dbReference>
<dbReference type="PANTHER" id="PTHR11690:SF296">
    <property type="entry name" value="DEGENERIN-LIKE PROTEIN DEL-10"/>
    <property type="match status" value="1"/>
</dbReference>
<evidence type="ECO:0000313" key="15">
    <source>
        <dbReference type="Proteomes" id="UP000005408"/>
    </source>
</evidence>
<feature type="region of interest" description="Disordered" evidence="12">
    <location>
        <begin position="1"/>
        <end position="24"/>
    </location>
</feature>
<dbReference type="AlphaFoldDB" id="A0A8W8JHF2"/>
<keyword evidence="7 11" id="KW-0406">Ion transport</keyword>
<protein>
    <submittedName>
        <fullName evidence="14">Uncharacterized protein</fullName>
    </submittedName>
</protein>
<name>A0A8W8JHF2_MAGGI</name>
<dbReference type="PRINTS" id="PR01078">
    <property type="entry name" value="AMINACHANNEL"/>
</dbReference>
<reference evidence="14" key="1">
    <citation type="submission" date="2022-08" db="UniProtKB">
        <authorList>
            <consortium name="EnsemblMetazoa"/>
        </authorList>
    </citation>
    <scope>IDENTIFICATION</scope>
    <source>
        <strain evidence="14">05x7-T-G4-1.051#20</strain>
    </source>
</reference>
<feature type="transmembrane region" description="Helical" evidence="13">
    <location>
        <begin position="58"/>
        <end position="81"/>
    </location>
</feature>
<dbReference type="PANTHER" id="PTHR11690">
    <property type="entry name" value="AMILORIDE-SENSITIVE SODIUM CHANNEL-RELATED"/>
    <property type="match status" value="1"/>
</dbReference>
<keyword evidence="4 11" id="KW-0812">Transmembrane</keyword>
<evidence type="ECO:0000256" key="3">
    <source>
        <dbReference type="ARBA" id="ARBA00022461"/>
    </source>
</evidence>
<evidence type="ECO:0000256" key="1">
    <source>
        <dbReference type="ARBA" id="ARBA00004141"/>
    </source>
</evidence>
<evidence type="ECO:0000256" key="6">
    <source>
        <dbReference type="ARBA" id="ARBA00023053"/>
    </source>
</evidence>
<evidence type="ECO:0000256" key="5">
    <source>
        <dbReference type="ARBA" id="ARBA00022989"/>
    </source>
</evidence>
<keyword evidence="2 11" id="KW-0813">Transport</keyword>
<dbReference type="Pfam" id="PF00858">
    <property type="entry name" value="ASC"/>
    <property type="match status" value="1"/>
</dbReference>
<dbReference type="Proteomes" id="UP000005408">
    <property type="component" value="Unassembled WGS sequence"/>
</dbReference>
<keyword evidence="6" id="KW-0915">Sodium</keyword>
<dbReference type="Gene3D" id="2.60.470.10">
    <property type="entry name" value="Acid-sensing ion channels like domains"/>
    <property type="match status" value="1"/>
</dbReference>
<proteinExistence type="inferred from homology"/>
<evidence type="ECO:0000256" key="8">
    <source>
        <dbReference type="ARBA" id="ARBA00023136"/>
    </source>
</evidence>
<organism evidence="14 15">
    <name type="scientific">Magallana gigas</name>
    <name type="common">Pacific oyster</name>
    <name type="synonym">Crassostrea gigas</name>
    <dbReference type="NCBI Taxonomy" id="29159"/>
    <lineage>
        <taxon>Eukaryota</taxon>
        <taxon>Metazoa</taxon>
        <taxon>Spiralia</taxon>
        <taxon>Lophotrochozoa</taxon>
        <taxon>Mollusca</taxon>
        <taxon>Bivalvia</taxon>
        <taxon>Autobranchia</taxon>
        <taxon>Pteriomorphia</taxon>
        <taxon>Ostreida</taxon>
        <taxon>Ostreoidea</taxon>
        <taxon>Ostreidae</taxon>
        <taxon>Magallana</taxon>
    </lineage>
</organism>
<keyword evidence="5 13" id="KW-1133">Transmembrane helix</keyword>
<keyword evidence="10 11" id="KW-0407">Ion channel</keyword>
<comment type="similarity">
    <text evidence="11">Belongs to the amiloride-sensitive sodium channel (TC 1.A.6) family.</text>
</comment>
<comment type="subcellular location">
    <subcellularLocation>
        <location evidence="1">Membrane</location>
        <topology evidence="1">Multi-pass membrane protein</topology>
    </subcellularLocation>
</comment>
<sequence length="489" mass="56314">MGDTKEGWPGETDTFPGESRPVTSSTDTSLWKMWGEMINNTSLHGVSKISRGKTICHGVFWAVMTSVMLALLITVFVIYSLDYFLYETLIKRNFKAAAELEFPSVTVCNLSPINISSINQSDALNWYFLATHVFGRFDLSEQFNTSDPRFSVLHEKRNDSWLGHTAFDKSCVYYIEFGGIRLSTQSYIKYRVTDAGMCFSFNGPSQTPPLVSKMIGSRRGLTMFVYIDQDNYIFPENMGAGLKVAIHDRNVEPNMEENSFLVSSGTVTYVPIIKREYTFLKKPYKAFGDKYCIDNNDPDFQNPLKYYHNYSLFACLRECRARYIFKVCTCRHINDFGEEEICTFAQEYNCVKDAKDQFDGDFSLQQACECPQMCKLVTFEKQLSFARLPSEKYQRYFESVKINDIHKNHIELRFFYETFVVESVEQVSKIELSSVLGNVGGYLGIFLGASILTLTEWIEFFALALYVLIRRMLRWTKCNVISSERADKN</sequence>
<evidence type="ECO:0000256" key="11">
    <source>
        <dbReference type="RuleBase" id="RU000679"/>
    </source>
</evidence>